<evidence type="ECO:0000256" key="1">
    <source>
        <dbReference type="SAM" id="MobiDB-lite"/>
    </source>
</evidence>
<evidence type="ECO:0000313" key="4">
    <source>
        <dbReference type="EMBL" id="MET4562495.1"/>
    </source>
</evidence>
<gene>
    <name evidence="4" type="ORF">ABIA69_003685</name>
</gene>
<dbReference type="RefSeq" id="WP_054767773.1">
    <property type="nucleotide sequence ID" value="NZ_CP073713.1"/>
</dbReference>
<dbReference type="Pfam" id="PF07423">
    <property type="entry name" value="DUF1510"/>
    <property type="match status" value="1"/>
</dbReference>
<evidence type="ECO:0000313" key="5">
    <source>
        <dbReference type="Proteomes" id="UP001549363"/>
    </source>
</evidence>
<dbReference type="InterPro" id="IPR009988">
    <property type="entry name" value="DUF1510"/>
</dbReference>
<sequence>MSERQTRSSRHLQPSHNKKFDKLLNVLIGVVLILIVITAIYVIKWQDDSEETAKEDPGQEQKNEEATKEPSKEDNEDGKVDEEDVNVDEEVSKEELPTEESQQPEQDTAVETTSDNPIVDRVVTDKNWQPTPTTQTGEHVSSYNDKSVDWAEKVATITAATGIAENNMIIWRLKNNGSADTAIATVSTNDKAEMYRVSMEWVNNEGWLPVKLEQLNTLEGAY</sequence>
<feature type="compositionally biased region" description="Basic and acidic residues" evidence="1">
    <location>
        <begin position="50"/>
        <end position="73"/>
    </location>
</feature>
<keyword evidence="5" id="KW-1185">Reference proteome</keyword>
<feature type="region of interest" description="Disordered" evidence="1">
    <location>
        <begin position="50"/>
        <end position="118"/>
    </location>
</feature>
<keyword evidence="2" id="KW-1133">Transmembrane helix</keyword>
<keyword evidence="2" id="KW-0812">Transmembrane</keyword>
<keyword evidence="2" id="KW-0472">Membrane</keyword>
<evidence type="ECO:0000256" key="2">
    <source>
        <dbReference type="SAM" id="Phobius"/>
    </source>
</evidence>
<accession>A0ABV2PNH8</accession>
<reference evidence="4 5" key="1">
    <citation type="submission" date="2024-06" db="EMBL/GenBank/DDBJ databases">
        <title>Sorghum-associated microbial communities from plants grown in Nebraska, USA.</title>
        <authorList>
            <person name="Schachtman D."/>
        </authorList>
    </citation>
    <scope>NUCLEOTIDE SEQUENCE [LARGE SCALE GENOMIC DNA]</scope>
    <source>
        <strain evidence="4 5">736</strain>
    </source>
</reference>
<feature type="transmembrane region" description="Helical" evidence="2">
    <location>
        <begin position="23"/>
        <end position="43"/>
    </location>
</feature>
<feature type="domain" description="DUF1510" evidence="3">
    <location>
        <begin position="124"/>
        <end position="215"/>
    </location>
</feature>
<protein>
    <submittedName>
        <fullName evidence="4">Cytoskeletal protein RodZ</fullName>
    </submittedName>
</protein>
<organism evidence="4 5">
    <name type="scientific">Lysinibacillus parviboronicapiens</name>
    <dbReference type="NCBI Taxonomy" id="436516"/>
    <lineage>
        <taxon>Bacteria</taxon>
        <taxon>Bacillati</taxon>
        <taxon>Bacillota</taxon>
        <taxon>Bacilli</taxon>
        <taxon>Bacillales</taxon>
        <taxon>Bacillaceae</taxon>
        <taxon>Lysinibacillus</taxon>
    </lineage>
</organism>
<evidence type="ECO:0000259" key="3">
    <source>
        <dbReference type="Pfam" id="PF07423"/>
    </source>
</evidence>
<dbReference type="Proteomes" id="UP001549363">
    <property type="component" value="Unassembled WGS sequence"/>
</dbReference>
<feature type="compositionally biased region" description="Acidic residues" evidence="1">
    <location>
        <begin position="74"/>
        <end position="92"/>
    </location>
</feature>
<proteinExistence type="predicted"/>
<dbReference type="EMBL" id="JBEPSB010000021">
    <property type="protein sequence ID" value="MET4562495.1"/>
    <property type="molecule type" value="Genomic_DNA"/>
</dbReference>
<feature type="compositionally biased region" description="Polar residues" evidence="1">
    <location>
        <begin position="99"/>
        <end position="116"/>
    </location>
</feature>
<comment type="caution">
    <text evidence="4">The sequence shown here is derived from an EMBL/GenBank/DDBJ whole genome shotgun (WGS) entry which is preliminary data.</text>
</comment>
<name>A0ABV2PNH8_9BACI</name>